<feature type="active site" description="Proton donor" evidence="8">
    <location>
        <position position="137"/>
    </location>
</feature>
<feature type="binding site" evidence="9">
    <location>
        <position position="62"/>
    </location>
    <ligand>
        <name>substrate</name>
    </ligand>
</feature>
<keyword evidence="6 11" id="KW-0326">Glycosidase</keyword>
<evidence type="ECO:0000313" key="13">
    <source>
        <dbReference type="Proteomes" id="UP000054683"/>
    </source>
</evidence>
<accession>A0A158HTP8</accession>
<sequence length="310" mass="32819">MRIKHALVIAAPVFLGVTQAYAGAGFYVDPDSSPALWVRTHQADPRAPRIAESIASVPMARWFGNWSGDVHRAVKRFVDRADAAHQEPILVAYNIPNRDCGGASAGGLADASVYRAWTDSFSRGLGNRHAVVIVEPDSTAQLDCFKTDAEREERLGLLRYAVSRFRQNAPAADVYLDGGNAHWIPAAVMAARLNAAGLSEAKGFALNVSNFYTTQESADYANSVNAALAGQFGYSKPFVVDASRNGKGSDGQWCNPPGRMIGARTTGATGAMLPVWIKVPGNSDGPCGSAPATPAGAFSPELAVRLIDGD</sequence>
<dbReference type="GO" id="GO:0030245">
    <property type="term" value="P:cellulose catabolic process"/>
    <property type="evidence" value="ECO:0007669"/>
    <property type="project" value="UniProtKB-KW"/>
</dbReference>
<dbReference type="PIRSF" id="PIRSF001100">
    <property type="entry name" value="Beta_cellobiohydrolase"/>
    <property type="match status" value="1"/>
</dbReference>
<dbReference type="PRINTS" id="PR00733">
    <property type="entry name" value="GLHYDRLASE6"/>
</dbReference>
<dbReference type="Pfam" id="PF01341">
    <property type="entry name" value="Glyco_hydro_6"/>
    <property type="match status" value="1"/>
</dbReference>
<dbReference type="OrthoDB" id="9775889at2"/>
<evidence type="ECO:0000313" key="12">
    <source>
        <dbReference type="EMBL" id="SAL47301.1"/>
    </source>
</evidence>
<evidence type="ECO:0000256" key="10">
    <source>
        <dbReference type="PROSITE-ProRule" id="PRU10056"/>
    </source>
</evidence>
<evidence type="ECO:0000256" key="1">
    <source>
        <dbReference type="ARBA" id="ARBA00022729"/>
    </source>
</evidence>
<feature type="binding site" evidence="9">
    <location>
        <position position="183"/>
    </location>
    <ligand>
        <name>substrate</name>
    </ligand>
</feature>
<dbReference type="Proteomes" id="UP000054683">
    <property type="component" value="Unassembled WGS sequence"/>
</dbReference>
<keyword evidence="2 11" id="KW-0378">Hydrolase</keyword>
<evidence type="ECO:0000256" key="11">
    <source>
        <dbReference type="RuleBase" id="RU361186"/>
    </source>
</evidence>
<keyword evidence="7 11" id="KW-0624">Polysaccharide degradation</keyword>
<reference evidence="12 13" key="1">
    <citation type="submission" date="2016-01" db="EMBL/GenBank/DDBJ databases">
        <authorList>
            <person name="Oliw E.H."/>
        </authorList>
    </citation>
    <scope>NUCLEOTIDE SEQUENCE [LARGE SCALE GENOMIC DNA]</scope>
    <source>
        <strain evidence="12">LMG 27134</strain>
    </source>
</reference>
<evidence type="ECO:0000256" key="5">
    <source>
        <dbReference type="ARBA" id="ARBA00023277"/>
    </source>
</evidence>
<dbReference type="PROSITE" id="PS00655">
    <property type="entry name" value="GLYCOSYL_HYDROL_F6_1"/>
    <property type="match status" value="1"/>
</dbReference>
<organism evidence="12 13">
    <name type="scientific">Caballeronia udeis</name>
    <dbReference type="NCBI Taxonomy" id="1232866"/>
    <lineage>
        <taxon>Bacteria</taxon>
        <taxon>Pseudomonadati</taxon>
        <taxon>Pseudomonadota</taxon>
        <taxon>Betaproteobacteria</taxon>
        <taxon>Burkholderiales</taxon>
        <taxon>Burkholderiaceae</taxon>
        <taxon>Caballeronia</taxon>
    </lineage>
</organism>
<proteinExistence type="inferred from homology"/>
<keyword evidence="3 11" id="KW-0136">Cellulose degradation</keyword>
<gene>
    <name evidence="12" type="primary">celA1</name>
    <name evidence="12" type="ORF">AWB69_04767</name>
</gene>
<evidence type="ECO:0000256" key="2">
    <source>
        <dbReference type="ARBA" id="ARBA00022801"/>
    </source>
</evidence>
<evidence type="ECO:0000256" key="6">
    <source>
        <dbReference type="ARBA" id="ARBA00023295"/>
    </source>
</evidence>
<dbReference type="Gene3D" id="3.20.20.40">
    <property type="entry name" value="1, 4-beta cellobiohydrolase"/>
    <property type="match status" value="1"/>
</dbReference>
<feature type="signal peptide" evidence="11">
    <location>
        <begin position="1"/>
        <end position="22"/>
    </location>
</feature>
<dbReference type="InterPro" id="IPR036434">
    <property type="entry name" value="Beta_cellobiohydrolase_sf"/>
</dbReference>
<evidence type="ECO:0000256" key="8">
    <source>
        <dbReference type="PIRSR" id="PIRSR001100-1"/>
    </source>
</evidence>
<dbReference type="PANTHER" id="PTHR34876">
    <property type="match status" value="1"/>
</dbReference>
<feature type="binding site" evidence="9">
    <location>
        <position position="278"/>
    </location>
    <ligand>
        <name>substrate</name>
    </ligand>
</feature>
<dbReference type="SUPFAM" id="SSF51989">
    <property type="entry name" value="Glycosyl hydrolases family 6, cellulases"/>
    <property type="match status" value="1"/>
</dbReference>
<feature type="binding site" evidence="9">
    <location>
        <position position="253"/>
    </location>
    <ligand>
        <name>substrate</name>
    </ligand>
</feature>
<evidence type="ECO:0000256" key="7">
    <source>
        <dbReference type="ARBA" id="ARBA00023326"/>
    </source>
</evidence>
<evidence type="ECO:0000256" key="9">
    <source>
        <dbReference type="PIRSR" id="PIRSR001100-2"/>
    </source>
</evidence>
<feature type="active site" description="Proton acceptor" evidence="8">
    <location>
        <position position="284"/>
    </location>
</feature>
<keyword evidence="4" id="KW-1015">Disulfide bond</keyword>
<feature type="binding site" evidence="9">
    <location>
        <position position="210"/>
    </location>
    <ligand>
        <name>substrate</name>
    </ligand>
</feature>
<feature type="chain" id="PRO_5008443283" description="Glucanase" evidence="11">
    <location>
        <begin position="23"/>
        <end position="310"/>
    </location>
</feature>
<dbReference type="EMBL" id="FCOK02000034">
    <property type="protein sequence ID" value="SAL47301.1"/>
    <property type="molecule type" value="Genomic_DNA"/>
</dbReference>
<dbReference type="InterPro" id="IPR001524">
    <property type="entry name" value="Glyco_hydro_6_CS"/>
</dbReference>
<evidence type="ECO:0000256" key="3">
    <source>
        <dbReference type="ARBA" id="ARBA00023001"/>
    </source>
</evidence>
<keyword evidence="5 11" id="KW-0119">Carbohydrate metabolism</keyword>
<keyword evidence="1 11" id="KW-0732">Signal</keyword>
<name>A0A158HTP8_9BURK</name>
<dbReference type="RefSeq" id="WP_062089129.1">
    <property type="nucleotide sequence ID" value="NZ_FCOK02000034.1"/>
</dbReference>
<feature type="active site" evidence="10">
    <location>
        <position position="99"/>
    </location>
</feature>
<dbReference type="EC" id="3.2.1.-" evidence="11"/>
<evidence type="ECO:0000256" key="4">
    <source>
        <dbReference type="ARBA" id="ARBA00023157"/>
    </source>
</evidence>
<protein>
    <recommendedName>
        <fullName evidence="11">Glucanase</fullName>
        <ecNumber evidence="11">3.2.1.-</ecNumber>
    </recommendedName>
</protein>
<dbReference type="InterPro" id="IPR016288">
    <property type="entry name" value="Beta_cellobiohydrolase"/>
</dbReference>
<dbReference type="AlphaFoldDB" id="A0A158HTP8"/>
<dbReference type="GO" id="GO:0004553">
    <property type="term" value="F:hydrolase activity, hydrolyzing O-glycosyl compounds"/>
    <property type="evidence" value="ECO:0007669"/>
    <property type="project" value="InterPro"/>
</dbReference>
<comment type="similarity">
    <text evidence="11">Belongs to the glycosyl hydrolase family 6.</text>
</comment>
<dbReference type="PANTHER" id="PTHR34876:SF4">
    <property type="entry name" value="1,4-BETA-D-GLUCAN CELLOBIOHYDROLASE C-RELATED"/>
    <property type="match status" value="1"/>
</dbReference>